<protein>
    <recommendedName>
        <fullName evidence="3">Helicase C-terminal domain-containing protein</fullName>
    </recommendedName>
</protein>
<sequence length="219" mass="25093">MECADCARNIRSLFHLIRSAGPRKLLFSEFIREQNGYLISSKQELLDRWVQRHEEQFRWPPAIPNPDLINVTLPDEKENYVHRIGRVGRAERMGLAISLVSTVKEKVWYHSNCPTRGRGCYNTRLVEHGGCCIWYNEPNLLGDIEEHLGITIDAVDSNLLVQADAFDGKVVYGQKLKQLAPKYKTHVDVLASAVKELNQLEKKTQQSYLRLKYAGEITA</sequence>
<evidence type="ECO:0008006" key="3">
    <source>
        <dbReference type="Google" id="ProtNLM"/>
    </source>
</evidence>
<evidence type="ECO:0000313" key="2">
    <source>
        <dbReference type="Proteomes" id="UP000054324"/>
    </source>
</evidence>
<dbReference type="OrthoDB" id="1735at2759"/>
<dbReference type="CTD" id="20322210"/>
<dbReference type="KEGG" id="ovi:T265_08031"/>
<dbReference type="Proteomes" id="UP000054324">
    <property type="component" value="Unassembled WGS sequence"/>
</dbReference>
<dbReference type="InterPro" id="IPR027417">
    <property type="entry name" value="P-loop_NTPase"/>
</dbReference>
<dbReference type="GeneID" id="20322210"/>
<dbReference type="EMBL" id="KL596817">
    <property type="protein sequence ID" value="KER24238.1"/>
    <property type="molecule type" value="Genomic_DNA"/>
</dbReference>
<accession>A0A074ZAV0</accession>
<name>A0A074ZAV0_OPIVI</name>
<dbReference type="Gene3D" id="3.40.50.300">
    <property type="entry name" value="P-loop containing nucleotide triphosphate hydrolases"/>
    <property type="match status" value="1"/>
</dbReference>
<organism evidence="1 2">
    <name type="scientific">Opisthorchis viverrini</name>
    <name type="common">Southeast Asian liver fluke</name>
    <dbReference type="NCBI Taxonomy" id="6198"/>
    <lineage>
        <taxon>Eukaryota</taxon>
        <taxon>Metazoa</taxon>
        <taxon>Spiralia</taxon>
        <taxon>Lophotrochozoa</taxon>
        <taxon>Platyhelminthes</taxon>
        <taxon>Trematoda</taxon>
        <taxon>Digenea</taxon>
        <taxon>Opisthorchiida</taxon>
        <taxon>Opisthorchiata</taxon>
        <taxon>Opisthorchiidae</taxon>
        <taxon>Opisthorchis</taxon>
    </lineage>
</organism>
<evidence type="ECO:0000313" key="1">
    <source>
        <dbReference type="EMBL" id="KER24238.1"/>
    </source>
</evidence>
<gene>
    <name evidence="1" type="ORF">T265_08031</name>
</gene>
<dbReference type="STRING" id="6198.A0A074ZAV0"/>
<dbReference type="AlphaFoldDB" id="A0A074ZAV0"/>
<proteinExistence type="predicted"/>
<keyword evidence="2" id="KW-1185">Reference proteome</keyword>
<reference evidence="1 2" key="1">
    <citation type="submission" date="2013-11" db="EMBL/GenBank/DDBJ databases">
        <title>Opisthorchis viverrini - life in the bile duct.</title>
        <authorList>
            <person name="Young N.D."/>
            <person name="Nagarajan N."/>
            <person name="Lin S.J."/>
            <person name="Korhonen P.K."/>
            <person name="Jex A.R."/>
            <person name="Hall R.S."/>
            <person name="Safavi-Hemami H."/>
            <person name="Kaewkong W."/>
            <person name="Bertrand D."/>
            <person name="Gao S."/>
            <person name="Seet Q."/>
            <person name="Wongkham S."/>
            <person name="Teh B.T."/>
            <person name="Wongkham C."/>
            <person name="Intapan P.M."/>
            <person name="Maleewong W."/>
            <person name="Yang X."/>
            <person name="Hu M."/>
            <person name="Wang Z."/>
            <person name="Hofmann A."/>
            <person name="Sternberg P.W."/>
            <person name="Tan P."/>
            <person name="Wang J."/>
            <person name="Gasser R.B."/>
        </authorList>
    </citation>
    <scope>NUCLEOTIDE SEQUENCE [LARGE SCALE GENOMIC DNA]</scope>
</reference>
<dbReference type="RefSeq" id="XP_009171989.1">
    <property type="nucleotide sequence ID" value="XM_009173725.1"/>
</dbReference>
<dbReference type="SUPFAM" id="SSF52540">
    <property type="entry name" value="P-loop containing nucleoside triphosphate hydrolases"/>
    <property type="match status" value="1"/>
</dbReference>